<gene>
    <name evidence="3" type="ORF">CHLRE_13g591250v5</name>
</gene>
<dbReference type="ExpressionAtlas" id="A0A2K3D146">
    <property type="expression patterns" value="baseline and differential"/>
</dbReference>
<feature type="signal peptide" evidence="2">
    <location>
        <begin position="1"/>
        <end position="21"/>
    </location>
</feature>
<keyword evidence="2" id="KW-0732">Signal</keyword>
<dbReference type="RefSeq" id="XP_042917742.1">
    <property type="nucleotide sequence ID" value="XM_043069767.1"/>
</dbReference>
<dbReference type="Proteomes" id="UP000006906">
    <property type="component" value="Chromosome 13"/>
</dbReference>
<accession>A0A2K3D146</accession>
<dbReference type="GeneID" id="5718646"/>
<dbReference type="InParanoid" id="A0A2K3D146"/>
<dbReference type="AlphaFoldDB" id="A0A2K3D146"/>
<reference evidence="3 4" key="1">
    <citation type="journal article" date="2007" name="Science">
        <title>The Chlamydomonas genome reveals the evolution of key animal and plant functions.</title>
        <authorList>
            <person name="Merchant S.S."/>
            <person name="Prochnik S.E."/>
            <person name="Vallon O."/>
            <person name="Harris E.H."/>
            <person name="Karpowicz S.J."/>
            <person name="Witman G.B."/>
            <person name="Terry A."/>
            <person name="Salamov A."/>
            <person name="Fritz-Laylin L.K."/>
            <person name="Marechal-Drouard L."/>
            <person name="Marshall W.F."/>
            <person name="Qu L.H."/>
            <person name="Nelson D.R."/>
            <person name="Sanderfoot A.A."/>
            <person name="Spalding M.H."/>
            <person name="Kapitonov V.V."/>
            <person name="Ren Q."/>
            <person name="Ferris P."/>
            <person name="Lindquist E."/>
            <person name="Shapiro H."/>
            <person name="Lucas S.M."/>
            <person name="Grimwood J."/>
            <person name="Schmutz J."/>
            <person name="Cardol P."/>
            <person name="Cerutti H."/>
            <person name="Chanfreau G."/>
            <person name="Chen C.L."/>
            <person name="Cognat V."/>
            <person name="Croft M.T."/>
            <person name="Dent R."/>
            <person name="Dutcher S."/>
            <person name="Fernandez E."/>
            <person name="Fukuzawa H."/>
            <person name="Gonzalez-Ballester D."/>
            <person name="Gonzalez-Halphen D."/>
            <person name="Hallmann A."/>
            <person name="Hanikenne M."/>
            <person name="Hippler M."/>
            <person name="Inwood W."/>
            <person name="Jabbari K."/>
            <person name="Kalanon M."/>
            <person name="Kuras R."/>
            <person name="Lefebvre P.A."/>
            <person name="Lemaire S.D."/>
            <person name="Lobanov A.V."/>
            <person name="Lohr M."/>
            <person name="Manuell A."/>
            <person name="Meier I."/>
            <person name="Mets L."/>
            <person name="Mittag M."/>
            <person name="Mittelmeier T."/>
            <person name="Moroney J.V."/>
            <person name="Moseley J."/>
            <person name="Napoli C."/>
            <person name="Nedelcu A.M."/>
            <person name="Niyogi K."/>
            <person name="Novoselov S.V."/>
            <person name="Paulsen I.T."/>
            <person name="Pazour G."/>
            <person name="Purton S."/>
            <person name="Ral J.P."/>
            <person name="Riano-Pachon D.M."/>
            <person name="Riekhof W."/>
            <person name="Rymarquis L."/>
            <person name="Schroda M."/>
            <person name="Stern D."/>
            <person name="Umen J."/>
            <person name="Willows R."/>
            <person name="Wilson N."/>
            <person name="Zimmer S.L."/>
            <person name="Allmer J."/>
            <person name="Balk J."/>
            <person name="Bisova K."/>
            <person name="Chen C.J."/>
            <person name="Elias M."/>
            <person name="Gendler K."/>
            <person name="Hauser C."/>
            <person name="Lamb M.R."/>
            <person name="Ledford H."/>
            <person name="Long J.C."/>
            <person name="Minagawa J."/>
            <person name="Page M.D."/>
            <person name="Pan J."/>
            <person name="Pootakham W."/>
            <person name="Roje S."/>
            <person name="Rose A."/>
            <person name="Stahlberg E."/>
            <person name="Terauchi A.M."/>
            <person name="Yang P."/>
            <person name="Ball S."/>
            <person name="Bowler C."/>
            <person name="Dieckmann C.L."/>
            <person name="Gladyshev V.N."/>
            <person name="Green P."/>
            <person name="Jorgensen R."/>
            <person name="Mayfield S."/>
            <person name="Mueller-Roeber B."/>
            <person name="Rajamani S."/>
            <person name="Sayre R.T."/>
            <person name="Brokstein P."/>
            <person name="Dubchak I."/>
            <person name="Goodstein D."/>
            <person name="Hornick L."/>
            <person name="Huang Y.W."/>
            <person name="Jhaveri J."/>
            <person name="Luo Y."/>
            <person name="Martinez D."/>
            <person name="Ngau W.C."/>
            <person name="Otillar B."/>
            <person name="Poliakov A."/>
            <person name="Porter A."/>
            <person name="Szajkowski L."/>
            <person name="Werner G."/>
            <person name="Zhou K."/>
            <person name="Grigoriev I.V."/>
            <person name="Rokhsar D.S."/>
            <person name="Grossman A.R."/>
        </authorList>
    </citation>
    <scope>NUCLEOTIDE SEQUENCE [LARGE SCALE GENOMIC DNA]</scope>
    <source>
        <strain evidence="4">CC-503</strain>
    </source>
</reference>
<dbReference type="OrthoDB" id="536015at2759"/>
<dbReference type="EMBL" id="CM008974">
    <property type="protein sequence ID" value="PNW74252.1"/>
    <property type="molecule type" value="Genomic_DNA"/>
</dbReference>
<evidence type="ECO:0000313" key="4">
    <source>
        <dbReference type="Proteomes" id="UP000006906"/>
    </source>
</evidence>
<proteinExistence type="predicted"/>
<evidence type="ECO:0000256" key="2">
    <source>
        <dbReference type="SAM" id="SignalP"/>
    </source>
</evidence>
<feature type="region of interest" description="Disordered" evidence="1">
    <location>
        <begin position="451"/>
        <end position="473"/>
    </location>
</feature>
<evidence type="ECO:0008006" key="5">
    <source>
        <dbReference type="Google" id="ProtNLM"/>
    </source>
</evidence>
<name>A0A2K3D146_CHLRE</name>
<keyword evidence="4" id="KW-1185">Reference proteome</keyword>
<feature type="chain" id="PRO_5014466922" description="PI3K/PI4K catalytic domain-containing protein" evidence="2">
    <location>
        <begin position="22"/>
        <end position="473"/>
    </location>
</feature>
<evidence type="ECO:0000256" key="1">
    <source>
        <dbReference type="SAM" id="MobiDB-lite"/>
    </source>
</evidence>
<evidence type="ECO:0000313" key="3">
    <source>
        <dbReference type="EMBL" id="PNW74252.1"/>
    </source>
</evidence>
<dbReference type="PaxDb" id="3055-EDP03644"/>
<sequence length="473" mass="53013">MGPLAALWALLVPALLGGVGHFVNPGTAQFPGRTRVVLQPQVVASEVIPHVNECSLCFHCNVDAKPPPLLASDLVPANFQPRNVTHKQKLPICHTCRGCTVHLTLHGSSGQKKLFNTWFRDEVGASPSWLFVAPTDKTPNRKAIVKVACIPVGKHARHKFAQCHADLALKYAKIYLAIEKLAENCGLTDIIPKIWVDWVDAVIPEVGYHIRWLGLWMEMVEGISLENLVRLGNPMMHPDDLLDILHNRVNHTQTVRAALFDLLTSQNDRHAQNIFINGDGSIRLIDNERAFFENRHLAADSILLPTTKKYTINVMENAWIHKFANWGDKVPMCWANVALLFDYRCYVKDGRMGSALPPDVAQCVAKIAGSSPQAVMDEYGMPYPHMAEALYNRSRALHEHGFEYALTEGYPRNPNPWRYKFTPPCCKVKHTDTYRCAHDWSPDTAIPFGDPITGGPWKHDRKDPGTYEGGTVF</sequence>
<protein>
    <recommendedName>
        <fullName evidence="5">PI3K/PI4K catalytic domain-containing protein</fullName>
    </recommendedName>
</protein>
<dbReference type="Gramene" id="PNW74252">
    <property type="protein sequence ID" value="PNW74252"/>
    <property type="gene ID" value="CHLRE_13g591250v5"/>
</dbReference>
<organism evidence="3 4">
    <name type="scientific">Chlamydomonas reinhardtii</name>
    <name type="common">Chlamydomonas smithii</name>
    <dbReference type="NCBI Taxonomy" id="3055"/>
    <lineage>
        <taxon>Eukaryota</taxon>
        <taxon>Viridiplantae</taxon>
        <taxon>Chlorophyta</taxon>
        <taxon>core chlorophytes</taxon>
        <taxon>Chlorophyceae</taxon>
        <taxon>CS clade</taxon>
        <taxon>Chlamydomonadales</taxon>
        <taxon>Chlamydomonadaceae</taxon>
        <taxon>Chlamydomonas</taxon>
    </lineage>
</organism>